<reference evidence="10 11" key="1">
    <citation type="submission" date="2022-07" db="EMBL/GenBank/DDBJ databases">
        <title>Methylomonas rivi sp. nov., Methylomonas rosea sp. nov., Methylomonas aureus sp. nov. and Methylomonas subterranea sp. nov., four novel methanotrophs isolated from a freshwater creek and the deep terrestrial subsurface.</title>
        <authorList>
            <person name="Abin C."/>
            <person name="Sankaranarayanan K."/>
            <person name="Garner C."/>
            <person name="Sindelar R."/>
            <person name="Kotary K."/>
            <person name="Garner R."/>
            <person name="Barclay S."/>
            <person name="Lawson P."/>
            <person name="Krumholz L."/>
        </authorList>
    </citation>
    <scope>NUCLEOTIDE SEQUENCE [LARGE SCALE GENOMIC DNA]</scope>
    <source>
        <strain evidence="10 11">WSC-6</strain>
    </source>
</reference>
<dbReference type="SMART" id="SM00387">
    <property type="entry name" value="HATPase_c"/>
    <property type="match status" value="1"/>
</dbReference>
<dbReference type="Pfam" id="PF00512">
    <property type="entry name" value="HisKA"/>
    <property type="match status" value="1"/>
</dbReference>
<evidence type="ECO:0000256" key="4">
    <source>
        <dbReference type="ARBA" id="ARBA00022679"/>
    </source>
</evidence>
<dbReference type="SUPFAM" id="SSF55874">
    <property type="entry name" value="ATPase domain of HSP90 chaperone/DNA topoisomerase II/histidine kinase"/>
    <property type="match status" value="1"/>
</dbReference>
<dbReference type="RefSeq" id="WP_256615579.1">
    <property type="nucleotide sequence ID" value="NZ_JANIBK010000058.1"/>
</dbReference>
<keyword evidence="11" id="KW-1185">Reference proteome</keyword>
<comment type="catalytic activity">
    <reaction evidence="1">
        <text>ATP + protein L-histidine = ADP + protein N-phospho-L-histidine.</text>
        <dbReference type="EC" id="2.7.13.3"/>
    </reaction>
</comment>
<proteinExistence type="predicted"/>
<dbReference type="CDD" id="cd17546">
    <property type="entry name" value="REC_hyHK_CKI1_RcsC-like"/>
    <property type="match status" value="1"/>
</dbReference>
<feature type="transmembrane region" description="Helical" evidence="7">
    <location>
        <begin position="74"/>
        <end position="96"/>
    </location>
</feature>
<accession>A0ABT1U6L8</accession>
<dbReference type="SMART" id="SM00388">
    <property type="entry name" value="HisKA"/>
    <property type="match status" value="1"/>
</dbReference>
<feature type="transmembrane region" description="Helical" evidence="7">
    <location>
        <begin position="144"/>
        <end position="165"/>
    </location>
</feature>
<evidence type="ECO:0000256" key="1">
    <source>
        <dbReference type="ARBA" id="ARBA00000085"/>
    </source>
</evidence>
<keyword evidence="7" id="KW-0812">Transmembrane</keyword>
<evidence type="ECO:0000259" key="9">
    <source>
        <dbReference type="PROSITE" id="PS50110"/>
    </source>
</evidence>
<dbReference type="SMART" id="SM00448">
    <property type="entry name" value="REC"/>
    <property type="match status" value="1"/>
</dbReference>
<dbReference type="PROSITE" id="PS50110">
    <property type="entry name" value="RESPONSE_REGULATORY"/>
    <property type="match status" value="1"/>
</dbReference>
<dbReference type="SUPFAM" id="SSF52172">
    <property type="entry name" value="CheY-like"/>
    <property type="match status" value="1"/>
</dbReference>
<comment type="caution">
    <text evidence="10">The sequence shown here is derived from an EMBL/GenBank/DDBJ whole genome shotgun (WGS) entry which is preliminary data.</text>
</comment>
<dbReference type="EC" id="2.7.13.3" evidence="2"/>
<evidence type="ECO:0000256" key="7">
    <source>
        <dbReference type="SAM" id="Phobius"/>
    </source>
</evidence>
<dbReference type="InterPro" id="IPR036097">
    <property type="entry name" value="HisK_dim/P_sf"/>
</dbReference>
<evidence type="ECO:0000313" key="10">
    <source>
        <dbReference type="EMBL" id="MCQ8129153.1"/>
    </source>
</evidence>
<name>A0ABT1U6L8_9GAMM</name>
<protein>
    <recommendedName>
        <fullName evidence="2">histidine kinase</fullName>
        <ecNumber evidence="2">2.7.13.3</ecNumber>
    </recommendedName>
</protein>
<feature type="transmembrane region" description="Helical" evidence="7">
    <location>
        <begin position="108"/>
        <end position="132"/>
    </location>
</feature>
<keyword evidence="3 6" id="KW-0597">Phosphoprotein</keyword>
<dbReference type="InterPro" id="IPR001789">
    <property type="entry name" value="Sig_transdc_resp-reg_receiver"/>
</dbReference>
<dbReference type="PROSITE" id="PS50109">
    <property type="entry name" value="HIS_KIN"/>
    <property type="match status" value="1"/>
</dbReference>
<dbReference type="Gene3D" id="3.30.565.10">
    <property type="entry name" value="Histidine kinase-like ATPase, C-terminal domain"/>
    <property type="match status" value="1"/>
</dbReference>
<dbReference type="InterPro" id="IPR005467">
    <property type="entry name" value="His_kinase_dom"/>
</dbReference>
<feature type="transmembrane region" description="Helical" evidence="7">
    <location>
        <begin position="317"/>
        <end position="340"/>
    </location>
</feature>
<dbReference type="InterPro" id="IPR036890">
    <property type="entry name" value="HATPase_C_sf"/>
</dbReference>
<feature type="transmembrane region" description="Helical" evidence="7">
    <location>
        <begin position="44"/>
        <end position="68"/>
    </location>
</feature>
<keyword evidence="5" id="KW-0418">Kinase</keyword>
<keyword evidence="4" id="KW-0808">Transferase</keyword>
<keyword evidence="7" id="KW-1133">Transmembrane helix</keyword>
<evidence type="ECO:0000256" key="6">
    <source>
        <dbReference type="PROSITE-ProRule" id="PRU00169"/>
    </source>
</evidence>
<dbReference type="PANTHER" id="PTHR43047:SF72">
    <property type="entry name" value="OSMOSENSING HISTIDINE PROTEIN KINASE SLN1"/>
    <property type="match status" value="1"/>
</dbReference>
<dbReference type="PANTHER" id="PTHR43047">
    <property type="entry name" value="TWO-COMPONENT HISTIDINE PROTEIN KINASE"/>
    <property type="match status" value="1"/>
</dbReference>
<evidence type="ECO:0000259" key="8">
    <source>
        <dbReference type="PROSITE" id="PS50109"/>
    </source>
</evidence>
<keyword evidence="7" id="KW-0472">Membrane</keyword>
<feature type="transmembrane region" description="Helical" evidence="7">
    <location>
        <begin position="208"/>
        <end position="235"/>
    </location>
</feature>
<dbReference type="Gene3D" id="1.10.287.130">
    <property type="match status" value="1"/>
</dbReference>
<evidence type="ECO:0000313" key="11">
    <source>
        <dbReference type="Proteomes" id="UP001524586"/>
    </source>
</evidence>
<organism evidence="10 11">
    <name type="scientific">Methylomonas rivi</name>
    <dbReference type="NCBI Taxonomy" id="2952226"/>
    <lineage>
        <taxon>Bacteria</taxon>
        <taxon>Pseudomonadati</taxon>
        <taxon>Pseudomonadota</taxon>
        <taxon>Gammaproteobacteria</taxon>
        <taxon>Methylococcales</taxon>
        <taxon>Methylococcaceae</taxon>
        <taxon>Methylomonas</taxon>
    </lineage>
</organism>
<dbReference type="SUPFAM" id="SSF47384">
    <property type="entry name" value="Homodimeric domain of signal transducing histidine kinase"/>
    <property type="match status" value="1"/>
</dbReference>
<feature type="domain" description="Response regulatory" evidence="9">
    <location>
        <begin position="920"/>
        <end position="1034"/>
    </location>
</feature>
<evidence type="ECO:0000256" key="5">
    <source>
        <dbReference type="ARBA" id="ARBA00022777"/>
    </source>
</evidence>
<dbReference type="InterPro" id="IPR003594">
    <property type="entry name" value="HATPase_dom"/>
</dbReference>
<feature type="transmembrane region" description="Helical" evidence="7">
    <location>
        <begin position="427"/>
        <end position="450"/>
    </location>
</feature>
<feature type="transmembrane region" description="Helical" evidence="7">
    <location>
        <begin position="456"/>
        <end position="477"/>
    </location>
</feature>
<feature type="transmembrane region" description="Helical" evidence="7">
    <location>
        <begin position="388"/>
        <end position="406"/>
    </location>
</feature>
<dbReference type="Pfam" id="PF00072">
    <property type="entry name" value="Response_reg"/>
    <property type="match status" value="1"/>
</dbReference>
<dbReference type="InterPro" id="IPR003661">
    <property type="entry name" value="HisK_dim/P_dom"/>
</dbReference>
<dbReference type="Pfam" id="PF02518">
    <property type="entry name" value="HATPase_c"/>
    <property type="match status" value="1"/>
</dbReference>
<feature type="transmembrane region" description="Helical" evidence="7">
    <location>
        <begin position="608"/>
        <end position="628"/>
    </location>
</feature>
<dbReference type="InterPro" id="IPR011006">
    <property type="entry name" value="CheY-like_superfamily"/>
</dbReference>
<dbReference type="CDD" id="cd00082">
    <property type="entry name" value="HisKA"/>
    <property type="match status" value="1"/>
</dbReference>
<feature type="transmembrane region" description="Helical" evidence="7">
    <location>
        <begin position="565"/>
        <end position="588"/>
    </location>
</feature>
<dbReference type="InterPro" id="IPR004358">
    <property type="entry name" value="Sig_transdc_His_kin-like_C"/>
</dbReference>
<gene>
    <name evidence="10" type="ORF">NP596_11880</name>
</gene>
<evidence type="ECO:0000256" key="3">
    <source>
        <dbReference type="ARBA" id="ARBA00022553"/>
    </source>
</evidence>
<feature type="transmembrane region" description="Helical" evidence="7">
    <location>
        <begin position="256"/>
        <end position="275"/>
    </location>
</feature>
<dbReference type="PRINTS" id="PR00344">
    <property type="entry name" value="BCTRLSENSOR"/>
</dbReference>
<dbReference type="CDD" id="cd16922">
    <property type="entry name" value="HATPase_EvgS-ArcB-TorS-like"/>
    <property type="match status" value="1"/>
</dbReference>
<dbReference type="Proteomes" id="UP001524586">
    <property type="component" value="Unassembled WGS sequence"/>
</dbReference>
<dbReference type="Gene3D" id="1.10.4160.10">
    <property type="entry name" value="Hydantoin permease"/>
    <property type="match status" value="1"/>
</dbReference>
<evidence type="ECO:0000256" key="2">
    <source>
        <dbReference type="ARBA" id="ARBA00012438"/>
    </source>
</evidence>
<feature type="transmembrane region" description="Helical" evidence="7">
    <location>
        <begin position="360"/>
        <end position="382"/>
    </location>
</feature>
<dbReference type="Gene3D" id="3.40.50.2300">
    <property type="match status" value="1"/>
</dbReference>
<sequence>MKSIHQNITKIRRDYNALVANETLEDYALRFAPRSFRKWSEFEVANTAFGSTSFLVLEAIGGFLSINYGFTNAFWAILIVGIVIFITSFPISYYAATYHIDMDLLTRSAGFGYIGSTVTSLIYASFTFTLFALEASIMSLALELYFHIPLWIAHIVSAAIVIPLVTFGITTISRMQLWTQPLWLLLLIAPYVAVAMREPEALQTLESYFWIAGSGQGFEWLLFGSAATVAFSMVAQIGEQVDFLRFLPDKTPDNKLRWWTAMLTAGPGWVVFGVMRQLAGALLAHLAIRHGIGPEHAHEPTQMYLVAYNELFENPQWALAVTTLFVVLSQIKINVTNAYAGSLAWSNFFSRLTHSHPGRVVWLVFNVLIALLLMEFGVFGALEKVLGLFSNMSIAWIGAVAAELMINKPLGLSPKIIEFKRAYLTDLNPVGIISTTIASLISILAYVGLFGEYPKAFSAFIALGLAFVVTPSVAWLARERQYLARDREAGNAHSQTKCSICENHFEHEDMAHCPAYAGSICSLCCTLDARCLDVCKTGFRFEDYLERVALRFLPAAMSLNARLRLLRFVLMFSFLSVLTGIFVSIIYYQDLLSVQQNPAAFDLLLYNFFKIYAALLVFIGLCTWLLILSAESRRVAHEETAKQTQLLLQEIENHKKTDSKLQQAMKMADSANQAKSRFLSSMSHEIRSPLNSILGYAHILHNDPEIPDNRRRAVETLKRSGEHLCSLVEDILDIARIEARKFDLKYQPIHFPDFIEHLQHSFQAQAEQKGLCFKCEYVNTLPERVRGDEKRVGQILMNLLGNAVKFTARGEVILRIGYSGGVANFQVIDTGSGIDEKQLQNIFQPFTRVNNPTGNAEAGSGLGLTISKIMTELMGGELTVKSRPGEGSTFSVRLLLPSLGAEAEPNADTKIVGYLGRRRKILLVDDQREHRELLLAMLEPLGFYLTEACSGEECLLKVAENPPDLVLLDISMTGINGIETAIQLRQQGWCMPVVVLSANAYPTDRLAALNAGCTDFLSKPINVDELLEKLKVHLVLEWLYQDKRPAKPLPGSTAIEAPPLSLMEPCIALVRIGDMHGLKQTLEQLSETEPDYAAFFAKLKGLANAFRIAEIRKLLDMPAIQETRR</sequence>
<feature type="transmembrane region" description="Helical" evidence="7">
    <location>
        <begin position="177"/>
        <end position="196"/>
    </location>
</feature>
<dbReference type="EMBL" id="JANIBK010000058">
    <property type="protein sequence ID" value="MCQ8129153.1"/>
    <property type="molecule type" value="Genomic_DNA"/>
</dbReference>
<feature type="modified residue" description="4-aspartylphosphate" evidence="6">
    <location>
        <position position="969"/>
    </location>
</feature>
<feature type="domain" description="Histidine kinase" evidence="8">
    <location>
        <begin position="681"/>
        <end position="898"/>
    </location>
</feature>